<dbReference type="Proteomes" id="UP001152622">
    <property type="component" value="Chromosome 2"/>
</dbReference>
<gene>
    <name evidence="1" type="ORF">SKAU_G00043330</name>
</gene>
<name>A0A9Q1G2F0_SYNKA</name>
<accession>A0A9Q1G2F0</accession>
<dbReference type="AlphaFoldDB" id="A0A9Q1G2F0"/>
<proteinExistence type="predicted"/>
<sequence>MKRACLRFCSEAWTRVPEAAPVTPSPPALHLSVFFFVFPESSASLFGFTSVPSRGGAHPGSSRDLAQMDAGARAVMEAIM</sequence>
<evidence type="ECO:0000313" key="2">
    <source>
        <dbReference type="Proteomes" id="UP001152622"/>
    </source>
</evidence>
<evidence type="ECO:0000313" key="1">
    <source>
        <dbReference type="EMBL" id="KAJ8373753.1"/>
    </source>
</evidence>
<organism evidence="1 2">
    <name type="scientific">Synaphobranchus kaupii</name>
    <name type="common">Kaup's arrowtooth eel</name>
    <dbReference type="NCBI Taxonomy" id="118154"/>
    <lineage>
        <taxon>Eukaryota</taxon>
        <taxon>Metazoa</taxon>
        <taxon>Chordata</taxon>
        <taxon>Craniata</taxon>
        <taxon>Vertebrata</taxon>
        <taxon>Euteleostomi</taxon>
        <taxon>Actinopterygii</taxon>
        <taxon>Neopterygii</taxon>
        <taxon>Teleostei</taxon>
        <taxon>Anguilliformes</taxon>
        <taxon>Synaphobranchidae</taxon>
        <taxon>Synaphobranchus</taxon>
    </lineage>
</organism>
<dbReference type="EMBL" id="JAINUF010000002">
    <property type="protein sequence ID" value="KAJ8373753.1"/>
    <property type="molecule type" value="Genomic_DNA"/>
</dbReference>
<reference evidence="1" key="1">
    <citation type="journal article" date="2023" name="Science">
        <title>Genome structures resolve the early diversification of teleost fishes.</title>
        <authorList>
            <person name="Parey E."/>
            <person name="Louis A."/>
            <person name="Montfort J."/>
            <person name="Bouchez O."/>
            <person name="Roques C."/>
            <person name="Iampietro C."/>
            <person name="Lluch J."/>
            <person name="Castinel A."/>
            <person name="Donnadieu C."/>
            <person name="Desvignes T."/>
            <person name="Floi Bucao C."/>
            <person name="Jouanno E."/>
            <person name="Wen M."/>
            <person name="Mejri S."/>
            <person name="Dirks R."/>
            <person name="Jansen H."/>
            <person name="Henkel C."/>
            <person name="Chen W.J."/>
            <person name="Zahm M."/>
            <person name="Cabau C."/>
            <person name="Klopp C."/>
            <person name="Thompson A.W."/>
            <person name="Robinson-Rechavi M."/>
            <person name="Braasch I."/>
            <person name="Lecointre G."/>
            <person name="Bobe J."/>
            <person name="Postlethwait J.H."/>
            <person name="Berthelot C."/>
            <person name="Roest Crollius H."/>
            <person name="Guiguen Y."/>
        </authorList>
    </citation>
    <scope>NUCLEOTIDE SEQUENCE</scope>
    <source>
        <strain evidence="1">WJC10195</strain>
    </source>
</reference>
<comment type="caution">
    <text evidence="1">The sequence shown here is derived from an EMBL/GenBank/DDBJ whole genome shotgun (WGS) entry which is preliminary data.</text>
</comment>
<keyword evidence="2" id="KW-1185">Reference proteome</keyword>
<protein>
    <submittedName>
        <fullName evidence="1">Uncharacterized protein</fullName>
    </submittedName>
</protein>